<proteinExistence type="predicted"/>
<feature type="transmembrane region" description="Helical" evidence="2">
    <location>
        <begin position="159"/>
        <end position="182"/>
    </location>
</feature>
<evidence type="ECO:0000256" key="1">
    <source>
        <dbReference type="SAM" id="MobiDB-lite"/>
    </source>
</evidence>
<sequence length="493" mass="54538">MARSSCSGLTLICLWRLAPNFTIRFSYSFRGRSSRITVYKTEERERETEEVTIALAERLSPACLRLQCRHVEMSTAKPNPCCRLAFHVSIRRASVLFSLPQKAPCRHFLPLPTSKFFPLPAGGDGVPMRSILSAGWNLGKKVALTGAAISTAPVILPPLMVVSAVGFAFSVPFGLVLAGYVCNQKVMGYLLPVPDMPPEGFETFREDYFGEEEEGEEEYMDTEKDYIGQIDESGRLGDSTLAADVTGTEQQSRVEETIVEDKERRMDDSSRQDNGQLHADIRKEEEEVLVRENGEGIGADEEEIEGFVEAKKREQATVGDERVIEVEESGIGTIPPGGTCPVEKKIQDEDDKVEEEAILRDIPIKDVDKSEEPAMTLEAEDQSSLSRSSEQDVASTGVAVVPDKAPALETKDEESIEVSSDEGLYSEEELWNQINALRTIVGYKGDVHDSFMEELKAFYVFTGVDPPTSPDDTSDLADATEKLRFLKTVIGVR</sequence>
<keyword evidence="4" id="KW-1185">Reference proteome</keyword>
<dbReference type="Proteomes" id="UP000825729">
    <property type="component" value="Unassembled WGS sequence"/>
</dbReference>
<keyword evidence="2" id="KW-0472">Membrane</keyword>
<name>A0AAV7EFG5_ARIFI</name>
<dbReference type="PANTHER" id="PTHR37198">
    <property type="entry name" value="NUCLEOLIN"/>
    <property type="match status" value="1"/>
</dbReference>
<reference evidence="3 4" key="1">
    <citation type="submission" date="2021-07" db="EMBL/GenBank/DDBJ databases">
        <title>The Aristolochia fimbriata genome: insights into angiosperm evolution, floral development and chemical biosynthesis.</title>
        <authorList>
            <person name="Jiao Y."/>
        </authorList>
    </citation>
    <scope>NUCLEOTIDE SEQUENCE [LARGE SCALE GENOMIC DNA]</scope>
    <source>
        <strain evidence="3">IBCAS-2021</strain>
        <tissue evidence="3">Leaf</tissue>
    </source>
</reference>
<evidence type="ECO:0000313" key="4">
    <source>
        <dbReference type="Proteomes" id="UP000825729"/>
    </source>
</evidence>
<evidence type="ECO:0000256" key="2">
    <source>
        <dbReference type="SAM" id="Phobius"/>
    </source>
</evidence>
<feature type="compositionally biased region" description="Acidic residues" evidence="1">
    <location>
        <begin position="411"/>
        <end position="421"/>
    </location>
</feature>
<feature type="region of interest" description="Disordered" evidence="1">
    <location>
        <begin position="365"/>
        <end position="421"/>
    </location>
</feature>
<keyword evidence="2" id="KW-1133">Transmembrane helix</keyword>
<comment type="caution">
    <text evidence="3">The sequence shown here is derived from an EMBL/GenBank/DDBJ whole genome shotgun (WGS) entry which is preliminary data.</text>
</comment>
<evidence type="ECO:0000313" key="3">
    <source>
        <dbReference type="EMBL" id="KAG9447439.1"/>
    </source>
</evidence>
<organism evidence="3 4">
    <name type="scientific">Aristolochia fimbriata</name>
    <name type="common">White veined hardy Dutchman's pipe vine</name>
    <dbReference type="NCBI Taxonomy" id="158543"/>
    <lineage>
        <taxon>Eukaryota</taxon>
        <taxon>Viridiplantae</taxon>
        <taxon>Streptophyta</taxon>
        <taxon>Embryophyta</taxon>
        <taxon>Tracheophyta</taxon>
        <taxon>Spermatophyta</taxon>
        <taxon>Magnoliopsida</taxon>
        <taxon>Magnoliidae</taxon>
        <taxon>Piperales</taxon>
        <taxon>Aristolochiaceae</taxon>
        <taxon>Aristolochia</taxon>
    </lineage>
</organism>
<accession>A0AAV7EFG5</accession>
<feature type="compositionally biased region" description="Polar residues" evidence="1">
    <location>
        <begin position="382"/>
        <end position="394"/>
    </location>
</feature>
<dbReference type="AlphaFoldDB" id="A0AAV7EFG5"/>
<keyword evidence="2" id="KW-0812">Transmembrane</keyword>
<protein>
    <submittedName>
        <fullName evidence="3">Uncharacterized protein</fullName>
    </submittedName>
</protein>
<gene>
    <name evidence="3" type="ORF">H6P81_013567</name>
</gene>
<dbReference type="PANTHER" id="PTHR37198:SF1">
    <property type="entry name" value="NUCLEOLIN"/>
    <property type="match status" value="1"/>
</dbReference>
<dbReference type="EMBL" id="JAINDJ010000005">
    <property type="protein sequence ID" value="KAG9447439.1"/>
    <property type="molecule type" value="Genomic_DNA"/>
</dbReference>